<evidence type="ECO:0000256" key="1">
    <source>
        <dbReference type="ARBA" id="ARBA00022801"/>
    </source>
</evidence>
<dbReference type="SUPFAM" id="SSF52738">
    <property type="entry name" value="Methylesterase CheB, C-terminal domain"/>
    <property type="match status" value="1"/>
</dbReference>
<feature type="active site" evidence="4">
    <location>
        <position position="32"/>
    </location>
</feature>
<dbReference type="PANTHER" id="PTHR42872:SF6">
    <property type="entry name" value="PROTEIN-GLUTAMATE METHYLESTERASE_PROTEIN-GLUTAMINE GLUTAMINASE"/>
    <property type="match status" value="1"/>
</dbReference>
<accession>A0A7I8BUK6</accession>
<keyword evidence="4" id="KW-0145">Chemotaxis</keyword>
<evidence type="ECO:0000259" key="5">
    <source>
        <dbReference type="PROSITE" id="PS50122"/>
    </source>
</evidence>
<gene>
    <name evidence="6" type="primary">cheB</name>
    <name evidence="6" type="ORF">PPGU16_49480</name>
</gene>
<name>A0A7I8BUK6_9BURK</name>
<dbReference type="InterPro" id="IPR000673">
    <property type="entry name" value="Sig_transdc_resp-reg_Me-estase"/>
</dbReference>
<dbReference type="Gene3D" id="3.40.50.180">
    <property type="entry name" value="Methylesterase CheB, C-terminal domain"/>
    <property type="match status" value="1"/>
</dbReference>
<feature type="active site" evidence="4">
    <location>
        <position position="59"/>
    </location>
</feature>
<keyword evidence="7" id="KW-1185">Reference proteome</keyword>
<evidence type="ECO:0000313" key="7">
    <source>
        <dbReference type="Proteomes" id="UP000510888"/>
    </source>
</evidence>
<feature type="active site" evidence="4">
    <location>
        <position position="152"/>
    </location>
</feature>
<sequence length="214" mass="22172">MNTPRRPSSPSVPGAAAPVETRAFEAVAIGASAGGIDALNVLLPALPASFGLAVLIVSHLPAHSPSCLAETLGYRCALPVVEPDAGEPLLPGRVHLAPPGYHMLVDDDRTVALSIDSTVRYSRPSIDVLFESAAHVYGERLLGILLSGANDDGAHGLEVIRAMGGLAWVQDPQTAVSSTMPRAAIALGAVDEVLSPTLMARRLAGLPPHTRTMT</sequence>
<dbReference type="Pfam" id="PF01339">
    <property type="entry name" value="CheB_methylest"/>
    <property type="match status" value="1"/>
</dbReference>
<evidence type="ECO:0000313" key="6">
    <source>
        <dbReference type="EMBL" id="BCF91881.1"/>
    </source>
</evidence>
<comment type="catalytic activity">
    <reaction evidence="3">
        <text>[protein]-L-glutamate 5-O-methyl ester + H2O = L-glutamyl-[protein] + methanol + H(+)</text>
        <dbReference type="Rhea" id="RHEA:23236"/>
        <dbReference type="Rhea" id="RHEA-COMP:10208"/>
        <dbReference type="Rhea" id="RHEA-COMP:10311"/>
        <dbReference type="ChEBI" id="CHEBI:15377"/>
        <dbReference type="ChEBI" id="CHEBI:15378"/>
        <dbReference type="ChEBI" id="CHEBI:17790"/>
        <dbReference type="ChEBI" id="CHEBI:29973"/>
        <dbReference type="ChEBI" id="CHEBI:82795"/>
        <dbReference type="EC" id="3.1.1.61"/>
    </reaction>
</comment>
<proteinExistence type="predicted"/>
<keyword evidence="1 4" id="KW-0378">Hydrolase</keyword>
<evidence type="ECO:0000256" key="3">
    <source>
        <dbReference type="ARBA" id="ARBA00048267"/>
    </source>
</evidence>
<reference evidence="6 7" key="1">
    <citation type="journal article" date="2020" name="Genes (Basel)">
        <title>Genomic Comparison of Insect Gut Symbionts from Divergent Burkholderia Subclades.</title>
        <authorList>
            <person name="Takeshita K."/>
            <person name="Kikuchi Y."/>
        </authorList>
    </citation>
    <scope>NUCLEOTIDE SEQUENCE [LARGE SCALE GENOMIC DNA]</scope>
    <source>
        <strain evidence="6 7">PGU16</strain>
    </source>
</reference>
<dbReference type="RefSeq" id="WP_180723092.1">
    <property type="nucleotide sequence ID" value="NZ_AP023175.1"/>
</dbReference>
<dbReference type="AlphaFoldDB" id="A0A7I8BUK6"/>
<dbReference type="Proteomes" id="UP000510888">
    <property type="component" value="Chromosome 2"/>
</dbReference>
<dbReference type="PROSITE" id="PS50122">
    <property type="entry name" value="CHEB"/>
    <property type="match status" value="1"/>
</dbReference>
<evidence type="ECO:0000256" key="4">
    <source>
        <dbReference type="PROSITE-ProRule" id="PRU00050"/>
    </source>
</evidence>
<dbReference type="CDD" id="cd16433">
    <property type="entry name" value="CheB"/>
    <property type="match status" value="1"/>
</dbReference>
<dbReference type="GO" id="GO:0000156">
    <property type="term" value="F:phosphorelay response regulator activity"/>
    <property type="evidence" value="ECO:0007669"/>
    <property type="project" value="InterPro"/>
</dbReference>
<dbReference type="PANTHER" id="PTHR42872">
    <property type="entry name" value="PROTEIN-GLUTAMATE METHYLESTERASE/PROTEIN-GLUTAMINE GLUTAMINASE"/>
    <property type="match status" value="1"/>
</dbReference>
<dbReference type="GO" id="GO:0008984">
    <property type="term" value="F:protein-glutamate methylesterase activity"/>
    <property type="evidence" value="ECO:0007669"/>
    <property type="project" value="UniProtKB-EC"/>
</dbReference>
<dbReference type="GO" id="GO:0006935">
    <property type="term" value="P:chemotaxis"/>
    <property type="evidence" value="ECO:0007669"/>
    <property type="project" value="UniProtKB-UniRule"/>
</dbReference>
<dbReference type="InterPro" id="IPR035909">
    <property type="entry name" value="CheB_C"/>
</dbReference>
<dbReference type="KEGG" id="plad:PPGU16_49480"/>
<feature type="domain" description="CheB-type methylesterase" evidence="5">
    <location>
        <begin position="18"/>
        <end position="194"/>
    </location>
</feature>
<dbReference type="EC" id="3.1.1.61" evidence="2"/>
<protein>
    <recommendedName>
        <fullName evidence="2">protein-glutamate methylesterase</fullName>
        <ecNumber evidence="2">3.1.1.61</ecNumber>
    </recommendedName>
</protein>
<evidence type="ECO:0000256" key="2">
    <source>
        <dbReference type="ARBA" id="ARBA00039140"/>
    </source>
</evidence>
<organism evidence="6 7">
    <name type="scientific">Paraburkholderia largidicola</name>
    <dbReference type="NCBI Taxonomy" id="3014751"/>
    <lineage>
        <taxon>Bacteria</taxon>
        <taxon>Pseudomonadati</taxon>
        <taxon>Pseudomonadota</taxon>
        <taxon>Betaproteobacteria</taxon>
        <taxon>Burkholderiales</taxon>
        <taxon>Burkholderiaceae</taxon>
        <taxon>Paraburkholderia</taxon>
    </lineage>
</organism>
<dbReference type="GO" id="GO:0005737">
    <property type="term" value="C:cytoplasm"/>
    <property type="evidence" value="ECO:0007669"/>
    <property type="project" value="InterPro"/>
</dbReference>
<dbReference type="EMBL" id="AP023175">
    <property type="protein sequence ID" value="BCF91881.1"/>
    <property type="molecule type" value="Genomic_DNA"/>
</dbReference>